<dbReference type="Pfam" id="PF09084">
    <property type="entry name" value="NMT1"/>
    <property type="match status" value="1"/>
</dbReference>
<evidence type="ECO:0000259" key="1">
    <source>
        <dbReference type="Pfam" id="PF09084"/>
    </source>
</evidence>
<dbReference type="PANTHER" id="PTHR30024">
    <property type="entry name" value="ALIPHATIC SULFONATES-BINDING PROTEIN-RELATED"/>
    <property type="match status" value="1"/>
</dbReference>
<accession>A0ABS1CSD6</accession>
<feature type="domain" description="SsuA/THI5-like" evidence="1">
    <location>
        <begin position="58"/>
        <end position="277"/>
    </location>
</feature>
<evidence type="ECO:0000313" key="3">
    <source>
        <dbReference type="Proteomes" id="UP000697995"/>
    </source>
</evidence>
<gene>
    <name evidence="2" type="ORF">CKO45_03900</name>
</gene>
<organism evidence="2 3">
    <name type="scientific">Paracraurococcus ruber</name>
    <dbReference type="NCBI Taxonomy" id="77675"/>
    <lineage>
        <taxon>Bacteria</taxon>
        <taxon>Pseudomonadati</taxon>
        <taxon>Pseudomonadota</taxon>
        <taxon>Alphaproteobacteria</taxon>
        <taxon>Acetobacterales</taxon>
        <taxon>Roseomonadaceae</taxon>
        <taxon>Paracraurococcus</taxon>
    </lineage>
</organism>
<dbReference type="EMBL" id="NRSG01000016">
    <property type="protein sequence ID" value="MBK1657372.1"/>
    <property type="molecule type" value="Genomic_DNA"/>
</dbReference>
<keyword evidence="3" id="KW-1185">Reference proteome</keyword>
<dbReference type="Gene3D" id="3.40.190.10">
    <property type="entry name" value="Periplasmic binding protein-like II"/>
    <property type="match status" value="2"/>
</dbReference>
<protein>
    <recommendedName>
        <fullName evidence="1">SsuA/THI5-like domain-containing protein</fullName>
    </recommendedName>
</protein>
<name>A0ABS1CSD6_9PROT</name>
<comment type="caution">
    <text evidence="2">The sequence shown here is derived from an EMBL/GenBank/DDBJ whole genome shotgun (WGS) entry which is preliminary data.</text>
</comment>
<evidence type="ECO:0000313" key="2">
    <source>
        <dbReference type="EMBL" id="MBK1657372.1"/>
    </source>
</evidence>
<sequence length="341" mass="36067">MSRAAASSTPPPIPSCAEEAAMHRRALLLGSLASPFVIGSARAADAVKVATFDAASTLPYFVALTRGFFADAGIAPQGTPLATHPLIVQALVSGDAEACTNLVTLEAANINSRRANTVLFFSVNGQNAEHRMEQFVVKPGSSAKALADLKGARILSAPGPGNMAAARGVLSAAGLQEGRDYTLVEQPMGMHVGAMQSGQFDAAYTLEPVATIGERAGAMQRLEAGVIATHMLGRRDAKAFASGAGFSGRFLESRPDVARRYAEAWGRAVQAIRTDPTTRQVLTSHLNTPAELAAVMPLQAFTLVKELTAQDRADMQRFVDLAVQQGVVRERIEVDRFLRAL</sequence>
<reference evidence="2 3" key="1">
    <citation type="journal article" date="2020" name="Microorganisms">
        <title>Osmotic Adaptation and Compatible Solute Biosynthesis of Phototrophic Bacteria as Revealed from Genome Analyses.</title>
        <authorList>
            <person name="Imhoff J.F."/>
            <person name="Rahn T."/>
            <person name="Kunzel S."/>
            <person name="Keller A."/>
            <person name="Neulinger S.C."/>
        </authorList>
    </citation>
    <scope>NUCLEOTIDE SEQUENCE [LARGE SCALE GENOMIC DNA]</scope>
    <source>
        <strain evidence="2 3">DSM 15382</strain>
    </source>
</reference>
<dbReference type="InterPro" id="IPR015168">
    <property type="entry name" value="SsuA/THI5"/>
</dbReference>
<dbReference type="Proteomes" id="UP000697995">
    <property type="component" value="Unassembled WGS sequence"/>
</dbReference>
<dbReference type="SUPFAM" id="SSF53850">
    <property type="entry name" value="Periplasmic binding protein-like II"/>
    <property type="match status" value="1"/>
</dbReference>
<proteinExistence type="predicted"/>